<dbReference type="RefSeq" id="WP_140010838.1">
    <property type="nucleotide sequence ID" value="NZ_JBHMDG010000002.1"/>
</dbReference>
<evidence type="ECO:0000256" key="1">
    <source>
        <dbReference type="ARBA" id="ARBA00004370"/>
    </source>
</evidence>
<dbReference type="PROSITE" id="PS51257">
    <property type="entry name" value="PROKAR_LIPOPROTEIN"/>
    <property type="match status" value="1"/>
</dbReference>
<evidence type="ECO:0000313" key="5">
    <source>
        <dbReference type="Proteomes" id="UP001589750"/>
    </source>
</evidence>
<feature type="region of interest" description="Disordered" evidence="3">
    <location>
        <begin position="39"/>
        <end position="58"/>
    </location>
</feature>
<evidence type="ECO:0000313" key="4">
    <source>
        <dbReference type="EMBL" id="MFB9311957.1"/>
    </source>
</evidence>
<keyword evidence="5" id="KW-1185">Reference proteome</keyword>
<evidence type="ECO:0008006" key="6">
    <source>
        <dbReference type="Google" id="ProtNLM"/>
    </source>
</evidence>
<dbReference type="PANTHER" id="PTHR37042:SF4">
    <property type="entry name" value="OUTER MEMBRANE PROTEIN RV1973"/>
    <property type="match status" value="1"/>
</dbReference>
<evidence type="ECO:0000256" key="3">
    <source>
        <dbReference type="SAM" id="MobiDB-lite"/>
    </source>
</evidence>
<comment type="subcellular location">
    <subcellularLocation>
        <location evidence="1">Membrane</location>
    </subcellularLocation>
</comment>
<gene>
    <name evidence="4" type="ORF">ACFFRI_02780</name>
</gene>
<keyword evidence="2" id="KW-0472">Membrane</keyword>
<organism evidence="4 5">
    <name type="scientific">Nocardioides plantarum</name>
    <dbReference type="NCBI Taxonomy" id="29299"/>
    <lineage>
        <taxon>Bacteria</taxon>
        <taxon>Bacillati</taxon>
        <taxon>Actinomycetota</taxon>
        <taxon>Actinomycetes</taxon>
        <taxon>Propionibacteriales</taxon>
        <taxon>Nocardioidaceae</taxon>
        <taxon>Nocardioides</taxon>
    </lineage>
</organism>
<dbReference type="Proteomes" id="UP001589750">
    <property type="component" value="Unassembled WGS sequence"/>
</dbReference>
<accession>A0ABV5K6E7</accession>
<sequence length="178" mass="18816">MRRMTGGRPSAARVLLVLAVVLACACVVGAVLVVEQARGDDDPDRRAPSLAEQDRYGEAKKAAEATATALVNIDYRSPKKSFDAVAATATGTFLDQYKASSDSLVELVTTFKSVLTGKVAVSAVDDIDADSASVLVATEGKVANAQTGETTQVRNFRLLVKLVRRDGAWLANDLQFVG</sequence>
<name>A0ABV5K6E7_9ACTN</name>
<evidence type="ECO:0000256" key="2">
    <source>
        <dbReference type="ARBA" id="ARBA00023136"/>
    </source>
</evidence>
<proteinExistence type="predicted"/>
<reference evidence="4 5" key="1">
    <citation type="submission" date="2024-09" db="EMBL/GenBank/DDBJ databases">
        <authorList>
            <person name="Sun Q."/>
            <person name="Mori K."/>
        </authorList>
    </citation>
    <scope>NUCLEOTIDE SEQUENCE [LARGE SCALE GENOMIC DNA]</scope>
    <source>
        <strain evidence="4 5">JCM 9626</strain>
    </source>
</reference>
<comment type="caution">
    <text evidence="4">The sequence shown here is derived from an EMBL/GenBank/DDBJ whole genome shotgun (WGS) entry which is preliminary data.</text>
</comment>
<protein>
    <recommendedName>
        <fullName evidence="6">Mce-associated membrane protein</fullName>
    </recommendedName>
</protein>
<dbReference type="EMBL" id="JBHMDG010000002">
    <property type="protein sequence ID" value="MFB9311957.1"/>
    <property type="molecule type" value="Genomic_DNA"/>
</dbReference>
<dbReference type="PANTHER" id="PTHR37042">
    <property type="entry name" value="OUTER MEMBRANE PROTEIN RV1973"/>
    <property type="match status" value="1"/>
</dbReference>